<sequence>MNFPLGQHPRGHPPQLAVNLRIIGLGGAGGVIVDRLAAIGLGESGCDIIDTDAQALQRIVLAGKLAIGVKRTRGLGCGGDSGLGRQCMESAKRSLAKKIDGAEVVLLVVGLGGGLGTGAASVLASTAHENGALVIALALMPFECEGHRRFEQARSGLKQLRETADAVVCLANQHVLELHGEDKTAQETFEASNVSCAVL</sequence>
<evidence type="ECO:0000256" key="2">
    <source>
        <dbReference type="ARBA" id="ARBA00023134"/>
    </source>
</evidence>
<reference evidence="4" key="1">
    <citation type="submission" date="2018-05" db="EMBL/GenBank/DDBJ databases">
        <authorList>
            <person name="Lanie J.A."/>
            <person name="Ng W.-L."/>
            <person name="Kazmierczak K.M."/>
            <person name="Andrzejewski T.M."/>
            <person name="Davidsen T.M."/>
            <person name="Wayne K.J."/>
            <person name="Tettelin H."/>
            <person name="Glass J.I."/>
            <person name="Rusch D."/>
            <person name="Podicherti R."/>
            <person name="Tsui H.-C.T."/>
            <person name="Winkler M.E."/>
        </authorList>
    </citation>
    <scope>NUCLEOTIDE SEQUENCE</scope>
</reference>
<evidence type="ECO:0000259" key="3">
    <source>
        <dbReference type="SMART" id="SM00864"/>
    </source>
</evidence>
<name>A0A383B2L6_9ZZZZ</name>
<dbReference type="Gene3D" id="3.40.50.1440">
    <property type="entry name" value="Tubulin/FtsZ, GTPase domain"/>
    <property type="match status" value="1"/>
</dbReference>
<dbReference type="EMBL" id="UINC01196878">
    <property type="protein sequence ID" value="SVE14083.1"/>
    <property type="molecule type" value="Genomic_DNA"/>
</dbReference>
<evidence type="ECO:0000256" key="1">
    <source>
        <dbReference type="ARBA" id="ARBA00022741"/>
    </source>
</evidence>
<dbReference type="SMART" id="SM00864">
    <property type="entry name" value="Tubulin"/>
    <property type="match status" value="1"/>
</dbReference>
<dbReference type="GO" id="GO:0051301">
    <property type="term" value="P:cell division"/>
    <property type="evidence" value="ECO:0007669"/>
    <property type="project" value="TreeGrafter"/>
</dbReference>
<feature type="domain" description="Tubulin/FtsZ GTPase" evidence="3">
    <location>
        <begin position="19"/>
        <end position="198"/>
    </location>
</feature>
<dbReference type="GO" id="GO:0005737">
    <property type="term" value="C:cytoplasm"/>
    <property type="evidence" value="ECO:0007669"/>
    <property type="project" value="TreeGrafter"/>
</dbReference>
<dbReference type="GO" id="GO:0005525">
    <property type="term" value="F:GTP binding"/>
    <property type="evidence" value="ECO:0007669"/>
    <property type="project" value="UniProtKB-KW"/>
</dbReference>
<dbReference type="GO" id="GO:0003924">
    <property type="term" value="F:GTPase activity"/>
    <property type="evidence" value="ECO:0007669"/>
    <property type="project" value="InterPro"/>
</dbReference>
<proteinExistence type="predicted"/>
<protein>
    <recommendedName>
        <fullName evidence="3">Tubulin/FtsZ GTPase domain-containing protein</fullName>
    </recommendedName>
</protein>
<organism evidence="4">
    <name type="scientific">marine metagenome</name>
    <dbReference type="NCBI Taxonomy" id="408172"/>
    <lineage>
        <taxon>unclassified sequences</taxon>
        <taxon>metagenomes</taxon>
        <taxon>ecological metagenomes</taxon>
    </lineage>
</organism>
<dbReference type="PANTHER" id="PTHR30314:SF3">
    <property type="entry name" value="MITOCHONDRIAL DIVISION PROTEIN FSZA"/>
    <property type="match status" value="1"/>
</dbReference>
<dbReference type="Pfam" id="PF00091">
    <property type="entry name" value="Tubulin"/>
    <property type="match status" value="1"/>
</dbReference>
<keyword evidence="2" id="KW-0342">GTP-binding</keyword>
<dbReference type="PRINTS" id="PR00423">
    <property type="entry name" value="CELLDVISFTSZ"/>
</dbReference>
<dbReference type="InterPro" id="IPR003008">
    <property type="entry name" value="Tubulin_FtsZ_GTPase"/>
</dbReference>
<keyword evidence="1" id="KW-0547">Nucleotide-binding</keyword>
<dbReference type="AlphaFoldDB" id="A0A383B2L6"/>
<gene>
    <name evidence="4" type="ORF">METZ01_LOCUS466937</name>
</gene>
<feature type="non-terminal residue" evidence="4">
    <location>
        <position position="199"/>
    </location>
</feature>
<dbReference type="SUPFAM" id="SSF52490">
    <property type="entry name" value="Tubulin nucleotide-binding domain-like"/>
    <property type="match status" value="1"/>
</dbReference>
<evidence type="ECO:0000313" key="4">
    <source>
        <dbReference type="EMBL" id="SVE14083.1"/>
    </source>
</evidence>
<dbReference type="InterPro" id="IPR045061">
    <property type="entry name" value="FtsZ/CetZ"/>
</dbReference>
<dbReference type="InterPro" id="IPR036525">
    <property type="entry name" value="Tubulin/FtsZ_GTPase_sf"/>
</dbReference>
<accession>A0A383B2L6</accession>
<dbReference type="GO" id="GO:0032153">
    <property type="term" value="C:cell division site"/>
    <property type="evidence" value="ECO:0007669"/>
    <property type="project" value="TreeGrafter"/>
</dbReference>
<dbReference type="PANTHER" id="PTHR30314">
    <property type="entry name" value="CELL DIVISION PROTEIN FTSZ-RELATED"/>
    <property type="match status" value="1"/>
</dbReference>